<evidence type="ECO:0008006" key="4">
    <source>
        <dbReference type="Google" id="ProtNLM"/>
    </source>
</evidence>
<protein>
    <recommendedName>
        <fullName evidence="4">DUF4412 domain-containing protein</fullName>
    </recommendedName>
</protein>
<comment type="caution">
    <text evidence="2">The sequence shown here is derived from an EMBL/GenBank/DDBJ whole genome shotgun (WGS) entry which is preliminary data.</text>
</comment>
<name>A0ABW3K5L3_9BACT</name>
<evidence type="ECO:0000313" key="3">
    <source>
        <dbReference type="Proteomes" id="UP001597112"/>
    </source>
</evidence>
<accession>A0ABW3K5L3</accession>
<feature type="signal peptide" evidence="1">
    <location>
        <begin position="1"/>
        <end position="19"/>
    </location>
</feature>
<reference evidence="3" key="1">
    <citation type="journal article" date="2019" name="Int. J. Syst. Evol. Microbiol.">
        <title>The Global Catalogue of Microorganisms (GCM) 10K type strain sequencing project: providing services to taxonomists for standard genome sequencing and annotation.</title>
        <authorList>
            <consortium name="The Broad Institute Genomics Platform"/>
            <consortium name="The Broad Institute Genome Sequencing Center for Infectious Disease"/>
            <person name="Wu L."/>
            <person name="Ma J."/>
        </authorList>
    </citation>
    <scope>NUCLEOTIDE SEQUENCE [LARGE SCALE GENOMIC DNA]</scope>
    <source>
        <strain evidence="3">CCUG 58938</strain>
    </source>
</reference>
<feature type="chain" id="PRO_5045929842" description="DUF4412 domain-containing protein" evidence="1">
    <location>
        <begin position="20"/>
        <end position="209"/>
    </location>
</feature>
<dbReference type="Proteomes" id="UP001597112">
    <property type="component" value="Unassembled WGS sequence"/>
</dbReference>
<evidence type="ECO:0000256" key="1">
    <source>
        <dbReference type="SAM" id="SignalP"/>
    </source>
</evidence>
<evidence type="ECO:0000313" key="2">
    <source>
        <dbReference type="EMBL" id="MFD1000721.1"/>
    </source>
</evidence>
<organism evidence="2 3">
    <name type="scientific">Ohtaekwangia kribbensis</name>
    <dbReference type="NCBI Taxonomy" id="688913"/>
    <lineage>
        <taxon>Bacteria</taxon>
        <taxon>Pseudomonadati</taxon>
        <taxon>Bacteroidota</taxon>
        <taxon>Cytophagia</taxon>
        <taxon>Cytophagales</taxon>
        <taxon>Fulvivirgaceae</taxon>
        <taxon>Ohtaekwangia</taxon>
    </lineage>
</organism>
<keyword evidence="3" id="KW-1185">Reference proteome</keyword>
<dbReference type="RefSeq" id="WP_377580176.1">
    <property type="nucleotide sequence ID" value="NZ_JBHTKA010000007.1"/>
</dbReference>
<dbReference type="EMBL" id="JBHTKA010000007">
    <property type="protein sequence ID" value="MFD1000721.1"/>
    <property type="molecule type" value="Genomic_DNA"/>
</dbReference>
<proteinExistence type="predicted"/>
<keyword evidence="1" id="KW-0732">Signal</keyword>
<sequence>MRQLFFIIGFLFLQAAAVAQPFEGKIIYENKYKSKLPNVTDEQLTAMMGGKQDYFVKSGNYKIATSGSYFQWQIYVNKDNKLYNKLASSESIYWIDAASNPDAVIKADIKKAATEILGYTCDEITLTCKSGVQKYYYSSKLKADAKLFTNFKYQNFYEYISRTQALPLKMTIETPQFSLESVATEVKPMTLDAKLFTIPADAKLEKSPF</sequence>
<gene>
    <name evidence="2" type="ORF">ACFQ21_15450</name>
</gene>